<dbReference type="PANTHER" id="PTHR28185">
    <property type="entry name" value="MITOCHONDRIAL DISTRIBUTION AND MORPHOLOGY PROTEIN 34"/>
    <property type="match status" value="1"/>
</dbReference>
<dbReference type="GO" id="GO:0032865">
    <property type="term" value="C:ERMES complex"/>
    <property type="evidence" value="ECO:0007669"/>
    <property type="project" value="InterPro"/>
</dbReference>
<evidence type="ECO:0000256" key="4">
    <source>
        <dbReference type="ARBA" id="ARBA00022692"/>
    </source>
</evidence>
<sequence>MSFHFNWPDFDAAFYDEAKQQLETALNKETKSKYIADHVFVKDLHMGSKPPELEILEIGELSTDYFRGIFKLTYSGDSYIELHTKVQANPLYNPPPLLKHLAFPRCSRPNIVAAAQPLVIPMLLRISDVKLNGIIVLSVSKTKGVTLVFKNDALLDLKVSSTFDIVPTIKSFLQHLIESQLRTFLQESLPLIVHEYSLRHRNEDQQQQQRSPSSVSSLSSYYPYDLPDLTVDGLSDTSSECLSFTCGDNDTLFSSLGYNQHDDDDTMTTQMTCYHDNNDDFAPSISATGFIQRLADLSHATHTLALTPSPLVDFCVHKTTGPCRARIKPPKRRIIRWNPLG</sequence>
<protein>
    <recommendedName>
        <fullName evidence="10">SMP-LTD domain-containing protein</fullName>
    </recommendedName>
</protein>
<keyword evidence="6" id="KW-0445">Lipid transport</keyword>
<dbReference type="GO" id="GO:0008289">
    <property type="term" value="F:lipid binding"/>
    <property type="evidence" value="ECO:0007669"/>
    <property type="project" value="UniProtKB-KW"/>
</dbReference>
<dbReference type="CDD" id="cd21673">
    <property type="entry name" value="SMP_Mdm34"/>
    <property type="match status" value="1"/>
</dbReference>
<dbReference type="InterPro" id="IPR027536">
    <property type="entry name" value="MDM34"/>
</dbReference>
<keyword evidence="3" id="KW-1134">Transmembrane beta strand</keyword>
<evidence type="ECO:0000256" key="1">
    <source>
        <dbReference type="ARBA" id="ARBA00004370"/>
    </source>
</evidence>
<dbReference type="AlphaFoldDB" id="A0A168MAT5"/>
<dbReference type="InParanoid" id="A0A168MAT5"/>
<keyword evidence="9" id="KW-0472">Membrane</keyword>
<keyword evidence="2" id="KW-0813">Transport</keyword>
<evidence type="ECO:0000256" key="2">
    <source>
        <dbReference type="ARBA" id="ARBA00022448"/>
    </source>
</evidence>
<dbReference type="GO" id="GO:0007005">
    <property type="term" value="P:mitochondrion organization"/>
    <property type="evidence" value="ECO:0007669"/>
    <property type="project" value="InterPro"/>
</dbReference>
<reference evidence="11" key="1">
    <citation type="submission" date="2016-04" db="EMBL/GenBank/DDBJ databases">
        <authorList>
            <person name="Evans L.H."/>
            <person name="Alamgir A."/>
            <person name="Owens N."/>
            <person name="Weber N.D."/>
            <person name="Virtaneva K."/>
            <person name="Barbian K."/>
            <person name="Babar A."/>
            <person name="Rosenke K."/>
        </authorList>
    </citation>
    <scope>NUCLEOTIDE SEQUENCE [LARGE SCALE GENOMIC DNA]</scope>
    <source>
        <strain evidence="11">CBS 101.48</strain>
    </source>
</reference>
<dbReference type="PANTHER" id="PTHR28185:SF1">
    <property type="entry name" value="MITOCHONDRIAL DISTRIBUTION AND MORPHOLOGY PROTEIN 34"/>
    <property type="match status" value="1"/>
</dbReference>
<dbReference type="Pfam" id="PF26545">
    <property type="entry name" value="Mdm34_N"/>
    <property type="match status" value="1"/>
</dbReference>
<accession>A0A168MAT5</accession>
<name>A0A168MAT5_ABSGL</name>
<gene>
    <name evidence="11" type="primary">ABSGL_03744.1 scaffold 4673</name>
</gene>
<keyword evidence="7" id="KW-0446">Lipid-binding</keyword>
<dbReference type="OrthoDB" id="17927at2759"/>
<keyword evidence="5" id="KW-1000">Mitochondrion outer membrane</keyword>
<dbReference type="EMBL" id="LT552062">
    <property type="protein sequence ID" value="SAL98215.1"/>
    <property type="molecule type" value="Genomic_DNA"/>
</dbReference>
<evidence type="ECO:0000256" key="7">
    <source>
        <dbReference type="ARBA" id="ARBA00023121"/>
    </source>
</evidence>
<proteinExistence type="predicted"/>
<evidence type="ECO:0000256" key="5">
    <source>
        <dbReference type="ARBA" id="ARBA00022787"/>
    </source>
</evidence>
<dbReference type="GO" id="GO:0015914">
    <property type="term" value="P:phospholipid transport"/>
    <property type="evidence" value="ECO:0007669"/>
    <property type="project" value="TreeGrafter"/>
</dbReference>
<evidence type="ECO:0000313" key="11">
    <source>
        <dbReference type="EMBL" id="SAL98215.1"/>
    </source>
</evidence>
<dbReference type="Proteomes" id="UP000078561">
    <property type="component" value="Unassembled WGS sequence"/>
</dbReference>
<dbReference type="InterPro" id="IPR031468">
    <property type="entry name" value="SMP_LBD"/>
</dbReference>
<comment type="subcellular location">
    <subcellularLocation>
        <location evidence="1">Membrane</location>
    </subcellularLocation>
</comment>
<evidence type="ECO:0000313" key="12">
    <source>
        <dbReference type="Proteomes" id="UP000078561"/>
    </source>
</evidence>
<evidence type="ECO:0000259" key="10">
    <source>
        <dbReference type="PROSITE" id="PS51847"/>
    </source>
</evidence>
<keyword evidence="12" id="KW-1185">Reference proteome</keyword>
<organism evidence="11">
    <name type="scientific">Absidia glauca</name>
    <name type="common">Pin mould</name>
    <dbReference type="NCBI Taxonomy" id="4829"/>
    <lineage>
        <taxon>Eukaryota</taxon>
        <taxon>Fungi</taxon>
        <taxon>Fungi incertae sedis</taxon>
        <taxon>Mucoromycota</taxon>
        <taxon>Mucoromycotina</taxon>
        <taxon>Mucoromycetes</taxon>
        <taxon>Mucorales</taxon>
        <taxon>Cunninghamellaceae</taxon>
        <taxon>Absidia</taxon>
    </lineage>
</organism>
<keyword evidence="4" id="KW-0812">Transmembrane</keyword>
<evidence type="ECO:0000256" key="3">
    <source>
        <dbReference type="ARBA" id="ARBA00022452"/>
    </source>
</evidence>
<feature type="domain" description="SMP-LTD" evidence="10">
    <location>
        <begin position="1"/>
        <end position="198"/>
    </location>
</feature>
<dbReference type="InterPro" id="IPR058825">
    <property type="entry name" value="MDM34_N"/>
</dbReference>
<keyword evidence="8" id="KW-0496">Mitochondrion</keyword>
<evidence type="ECO:0000256" key="9">
    <source>
        <dbReference type="ARBA" id="ARBA00023136"/>
    </source>
</evidence>
<dbReference type="STRING" id="4829.A0A168MAT5"/>
<dbReference type="GO" id="GO:1990456">
    <property type="term" value="P:mitochondrion-endoplasmic reticulum membrane tethering"/>
    <property type="evidence" value="ECO:0007669"/>
    <property type="project" value="TreeGrafter"/>
</dbReference>
<evidence type="ECO:0000256" key="6">
    <source>
        <dbReference type="ARBA" id="ARBA00023055"/>
    </source>
</evidence>
<dbReference type="PROSITE" id="PS51847">
    <property type="entry name" value="SMP"/>
    <property type="match status" value="1"/>
</dbReference>
<evidence type="ECO:0000256" key="8">
    <source>
        <dbReference type="ARBA" id="ARBA00023128"/>
    </source>
</evidence>